<gene>
    <name evidence="1" type="ORF">LOK49_LG06G01093</name>
</gene>
<reference evidence="1 2" key="1">
    <citation type="journal article" date="2022" name="Plant J.">
        <title>Chromosome-level genome of Camellia lanceoleosa provides a valuable resource for understanding genome evolution and self-incompatibility.</title>
        <authorList>
            <person name="Gong W."/>
            <person name="Xiao S."/>
            <person name="Wang L."/>
            <person name="Liao Z."/>
            <person name="Chang Y."/>
            <person name="Mo W."/>
            <person name="Hu G."/>
            <person name="Li W."/>
            <person name="Zhao G."/>
            <person name="Zhu H."/>
            <person name="Hu X."/>
            <person name="Ji K."/>
            <person name="Xiang X."/>
            <person name="Song Q."/>
            <person name="Yuan D."/>
            <person name="Jin S."/>
            <person name="Zhang L."/>
        </authorList>
    </citation>
    <scope>NUCLEOTIDE SEQUENCE [LARGE SCALE GENOMIC DNA]</scope>
    <source>
        <strain evidence="1">SQ_2022a</strain>
    </source>
</reference>
<comment type="caution">
    <text evidence="1">The sequence shown here is derived from an EMBL/GenBank/DDBJ whole genome shotgun (WGS) entry which is preliminary data.</text>
</comment>
<protein>
    <submittedName>
        <fullName evidence="1">DELLA protein SLR1</fullName>
    </submittedName>
</protein>
<proteinExistence type="predicted"/>
<organism evidence="1 2">
    <name type="scientific">Camellia lanceoleosa</name>
    <dbReference type="NCBI Taxonomy" id="1840588"/>
    <lineage>
        <taxon>Eukaryota</taxon>
        <taxon>Viridiplantae</taxon>
        <taxon>Streptophyta</taxon>
        <taxon>Embryophyta</taxon>
        <taxon>Tracheophyta</taxon>
        <taxon>Spermatophyta</taxon>
        <taxon>Magnoliopsida</taxon>
        <taxon>eudicotyledons</taxon>
        <taxon>Gunneridae</taxon>
        <taxon>Pentapetalae</taxon>
        <taxon>asterids</taxon>
        <taxon>Ericales</taxon>
        <taxon>Theaceae</taxon>
        <taxon>Camellia</taxon>
    </lineage>
</organism>
<keyword evidence="2" id="KW-1185">Reference proteome</keyword>
<evidence type="ECO:0000313" key="1">
    <source>
        <dbReference type="EMBL" id="KAI8011692.1"/>
    </source>
</evidence>
<dbReference type="EMBL" id="CM045762">
    <property type="protein sequence ID" value="KAI8011692.1"/>
    <property type="molecule type" value="Genomic_DNA"/>
</dbReference>
<evidence type="ECO:0000313" key="2">
    <source>
        <dbReference type="Proteomes" id="UP001060215"/>
    </source>
</evidence>
<sequence length="118" mass="12470">MGPYDASMSSSGRNSSSSSAGEAPDQIDGLLAGAGYRVRSSELRHVAQRLERLENVMVNAPAEVSQLANDAVHYNPSDLGSWDDSLLSEFNQPVVVPASADLPEIYQSTPISVTSTAC</sequence>
<dbReference type="Proteomes" id="UP001060215">
    <property type="component" value="Chromosome 5"/>
</dbReference>
<accession>A0ACC0HFK7</accession>
<name>A0ACC0HFK7_9ERIC</name>